<name>A0A552X616_9GAMM</name>
<dbReference type="Proteomes" id="UP000320359">
    <property type="component" value="Unassembled WGS sequence"/>
</dbReference>
<organism evidence="2 3">
    <name type="scientific">Aliidiomarina halalkaliphila</name>
    <dbReference type="NCBI Taxonomy" id="2593535"/>
    <lineage>
        <taxon>Bacteria</taxon>
        <taxon>Pseudomonadati</taxon>
        <taxon>Pseudomonadota</taxon>
        <taxon>Gammaproteobacteria</taxon>
        <taxon>Alteromonadales</taxon>
        <taxon>Idiomarinaceae</taxon>
        <taxon>Aliidiomarina</taxon>
    </lineage>
</organism>
<keyword evidence="1" id="KW-1133">Transmembrane helix</keyword>
<gene>
    <name evidence="2" type="ORF">FM042_06470</name>
</gene>
<protein>
    <submittedName>
        <fullName evidence="2">Uncharacterized protein</fullName>
    </submittedName>
</protein>
<dbReference type="RefSeq" id="WP_143235490.1">
    <property type="nucleotide sequence ID" value="NZ_VJWL01000001.1"/>
</dbReference>
<accession>A0A552X616</accession>
<keyword evidence="3" id="KW-1185">Reference proteome</keyword>
<dbReference type="OrthoDB" id="6400587at2"/>
<dbReference type="AlphaFoldDB" id="A0A552X616"/>
<evidence type="ECO:0000313" key="2">
    <source>
        <dbReference type="EMBL" id="TRW50464.1"/>
    </source>
</evidence>
<keyword evidence="1" id="KW-0812">Transmembrane</keyword>
<keyword evidence="1" id="KW-0472">Membrane</keyword>
<comment type="caution">
    <text evidence="2">The sequence shown here is derived from an EMBL/GenBank/DDBJ whole genome shotgun (WGS) entry which is preliminary data.</text>
</comment>
<feature type="transmembrane region" description="Helical" evidence="1">
    <location>
        <begin position="26"/>
        <end position="45"/>
    </location>
</feature>
<evidence type="ECO:0000313" key="3">
    <source>
        <dbReference type="Proteomes" id="UP000320359"/>
    </source>
</evidence>
<sequence length="182" mass="20955">MQQDPQRRMEKIARQRRDKSIYDRNMRIGMILVTVLISMTLVGLFTRQASVEMNPDTVIGWREVEFDSAANRFQTRIMLARLEWIRLQGPASVRFEFDSGAPITIPMQGNGWPASPDGSVTGVPFCRGLWDMLASAESMREPVQVEWQARDSQLYCRYSYGGVVRFDYYPQTGHIVHHVPRA</sequence>
<evidence type="ECO:0000256" key="1">
    <source>
        <dbReference type="SAM" id="Phobius"/>
    </source>
</evidence>
<proteinExistence type="predicted"/>
<dbReference type="EMBL" id="VJWL01000001">
    <property type="protein sequence ID" value="TRW50464.1"/>
    <property type="molecule type" value="Genomic_DNA"/>
</dbReference>
<reference evidence="2 3" key="1">
    <citation type="submission" date="2019-07" db="EMBL/GenBank/DDBJ databases">
        <authorList>
            <person name="Yang M."/>
            <person name="Zhao D."/>
            <person name="Xiang H."/>
        </authorList>
    </citation>
    <scope>NUCLEOTIDE SEQUENCE [LARGE SCALE GENOMIC DNA]</scope>
    <source>
        <strain evidence="2 3">IM1326</strain>
    </source>
</reference>